<feature type="domain" description="MobA-like NTP transferase" evidence="1">
    <location>
        <begin position="12"/>
        <end position="171"/>
    </location>
</feature>
<dbReference type="AlphaFoldDB" id="A0A8J8CAL6"/>
<comment type="caution">
    <text evidence="2">The sequence shown here is derived from an EMBL/GenBank/DDBJ whole genome shotgun (WGS) entry which is preliminary data.</text>
</comment>
<gene>
    <name evidence="2" type="ORF">J9259_03580</name>
</gene>
<organism evidence="2 3">
    <name type="scientific">Candidatus Sysuiplasma superficiale</name>
    <dbReference type="NCBI Taxonomy" id="2823368"/>
    <lineage>
        <taxon>Archaea</taxon>
        <taxon>Methanobacteriati</taxon>
        <taxon>Thermoplasmatota</taxon>
        <taxon>Thermoplasmata</taxon>
        <taxon>Candidatus Sysuiplasmatales</taxon>
        <taxon>Candidatus Sysuiplasmataceae</taxon>
        <taxon>Candidatus Sysuiplasma</taxon>
    </lineage>
</organism>
<dbReference type="Gene3D" id="3.90.550.10">
    <property type="entry name" value="Spore Coat Polysaccharide Biosynthesis Protein SpsA, Chain A"/>
    <property type="match status" value="1"/>
</dbReference>
<proteinExistence type="predicted"/>
<accession>A0A8J8CAL6</accession>
<dbReference type="Proteomes" id="UP000716004">
    <property type="component" value="Unassembled WGS sequence"/>
</dbReference>
<evidence type="ECO:0000313" key="3">
    <source>
        <dbReference type="Proteomes" id="UP000716004"/>
    </source>
</evidence>
<name>A0A8J8CAL6_9ARCH</name>
<dbReference type="InterPro" id="IPR025877">
    <property type="entry name" value="MobA-like_NTP_Trfase"/>
</dbReference>
<sequence length="202" mass="22021">MFDGHTSDVSIVILAAGKSSRLGRDKLSELFCGRPLFRIAIDASLAAGCRKVVFVTSREFAEQHLSGASLPESVIVVINEQRDEGISSSIRKGLEYCADSGAVLLMVADQPFVTAPLLSRIMCEHMKNRSKIIACCVNGRFRNPALFPSEYFPLLRGLKGETGGSAVMAASRSSVVCIEVDDVQLRDIDTQDDIEILRRVSK</sequence>
<protein>
    <submittedName>
        <fullName evidence="2">Nucleotidyltransferase family protein</fullName>
    </submittedName>
</protein>
<dbReference type="InterPro" id="IPR029044">
    <property type="entry name" value="Nucleotide-diphossugar_trans"/>
</dbReference>
<dbReference type="PANTHER" id="PTHR43777:SF1">
    <property type="entry name" value="MOLYBDENUM COFACTOR CYTIDYLYLTRANSFERASE"/>
    <property type="match status" value="1"/>
</dbReference>
<dbReference type="SUPFAM" id="SSF53448">
    <property type="entry name" value="Nucleotide-diphospho-sugar transferases"/>
    <property type="match status" value="1"/>
</dbReference>
<evidence type="ECO:0000313" key="2">
    <source>
        <dbReference type="EMBL" id="MBX8631588.1"/>
    </source>
</evidence>
<dbReference type="Pfam" id="PF12804">
    <property type="entry name" value="NTP_transf_3"/>
    <property type="match status" value="1"/>
</dbReference>
<dbReference type="GO" id="GO:0016779">
    <property type="term" value="F:nucleotidyltransferase activity"/>
    <property type="evidence" value="ECO:0007669"/>
    <property type="project" value="UniProtKB-ARBA"/>
</dbReference>
<dbReference type="EMBL" id="JAGVSJ010000006">
    <property type="protein sequence ID" value="MBX8631588.1"/>
    <property type="molecule type" value="Genomic_DNA"/>
</dbReference>
<reference evidence="2" key="1">
    <citation type="submission" date="2021-04" db="EMBL/GenBank/DDBJ databases">
        <title>Genomic insights into ecological role and evolution of a novel Thermoplasmata order Candidatus Sysuiplasmatales.</title>
        <authorList>
            <person name="Yuan Y."/>
        </authorList>
    </citation>
    <scope>NUCLEOTIDE SEQUENCE</scope>
    <source>
        <strain evidence="2">YP2-bin.285</strain>
    </source>
</reference>
<dbReference type="PANTHER" id="PTHR43777">
    <property type="entry name" value="MOLYBDENUM COFACTOR CYTIDYLYLTRANSFERASE"/>
    <property type="match status" value="1"/>
</dbReference>
<dbReference type="CDD" id="cd04182">
    <property type="entry name" value="GT_2_like_f"/>
    <property type="match status" value="1"/>
</dbReference>
<evidence type="ECO:0000259" key="1">
    <source>
        <dbReference type="Pfam" id="PF12804"/>
    </source>
</evidence>